<evidence type="ECO:0000313" key="2">
    <source>
        <dbReference type="EMBL" id="KAA1094643.1"/>
    </source>
</evidence>
<feature type="compositionally biased region" description="Polar residues" evidence="1">
    <location>
        <begin position="49"/>
        <end position="72"/>
    </location>
</feature>
<gene>
    <name evidence="2" type="ORF">PGT21_027509</name>
    <name evidence="3" type="ORF">PGTUg99_008603</name>
</gene>
<protein>
    <submittedName>
        <fullName evidence="2">Uncharacterized protein</fullName>
    </submittedName>
</protein>
<keyword evidence="4" id="KW-1185">Reference proteome</keyword>
<dbReference type="OrthoDB" id="10339959at2759"/>
<proteinExistence type="predicted"/>
<name>A0A5B0P0E3_PUCGR</name>
<evidence type="ECO:0000313" key="5">
    <source>
        <dbReference type="Proteomes" id="UP000325313"/>
    </source>
</evidence>
<reference evidence="4 5" key="1">
    <citation type="submission" date="2019-05" db="EMBL/GenBank/DDBJ databases">
        <title>Emergence of the Ug99 lineage of the wheat stem rust pathogen through somatic hybridization.</title>
        <authorList>
            <person name="Li F."/>
            <person name="Upadhyaya N.M."/>
            <person name="Sperschneider J."/>
            <person name="Matny O."/>
            <person name="Nguyen-Phuc H."/>
            <person name="Mago R."/>
            <person name="Raley C."/>
            <person name="Miller M.E."/>
            <person name="Silverstein K.A.T."/>
            <person name="Henningsen E."/>
            <person name="Hirsch C.D."/>
            <person name="Visser B."/>
            <person name="Pretorius Z.A."/>
            <person name="Steffenson B.J."/>
            <person name="Schwessinger B."/>
            <person name="Dodds P.N."/>
            <person name="Figueroa M."/>
        </authorList>
    </citation>
    <scope>NUCLEOTIDE SEQUENCE [LARGE SCALE GENOMIC DNA]</scope>
    <source>
        <strain evidence="2">21-0</strain>
        <strain evidence="3 5">Ug99</strain>
    </source>
</reference>
<comment type="caution">
    <text evidence="2">The sequence shown here is derived from an EMBL/GenBank/DDBJ whole genome shotgun (WGS) entry which is preliminary data.</text>
</comment>
<dbReference type="EMBL" id="VDEP01000138">
    <property type="protein sequence ID" value="KAA1128943.1"/>
    <property type="molecule type" value="Genomic_DNA"/>
</dbReference>
<evidence type="ECO:0000313" key="4">
    <source>
        <dbReference type="Proteomes" id="UP000324748"/>
    </source>
</evidence>
<feature type="compositionally biased region" description="Polar residues" evidence="1">
    <location>
        <begin position="83"/>
        <end position="96"/>
    </location>
</feature>
<dbReference type="Proteomes" id="UP000324748">
    <property type="component" value="Unassembled WGS sequence"/>
</dbReference>
<sequence length="509" mass="58228">MRLNYFEYTIFLLMNPALRVRSTPPHRVEKSNFVHMFDLNEPAVIDDSASPSSFTNQASPILGPTSPSLSATDHQEKPPFTTCGAQNFISDPEGSSSPPPRKRKNNGSSPTGSISPPPPKRKKNSSIPQWRQDQQYWRHWIREGEMSNVKETELTASEVQRTNSQPTGIMEKITQNENLDSRQPQESNKKTGELFVINDWKHLIDVPEIQGTRHPAESWANLHPEGLSKILNGCKGEDKPTKFFSMKITQAKKTLRKFQDVQKDVLPQAVEITSYRHKGALFDILLNLSRKRLDLDGRQVLEKRVFERWLDDGQDGTYSKDFVLASAASASEFTKIVQYVTNLTNVATFIIIIYLSLIEDYNEEALAPGALEKLMGFYRTLWIDIDQSSPEFMKENPWTMKLSEILKVDSSKPVRNRFILDKEASCSRAFHIFDYWLFKSGKSLRCGVSSVRRDYDALLVKLIEAIIFHSNYQSIRQKLALAAPLVRRKRKATQELSRPPKKHVFRALK</sequence>
<evidence type="ECO:0000256" key="1">
    <source>
        <dbReference type="SAM" id="MobiDB-lite"/>
    </source>
</evidence>
<dbReference type="AlphaFoldDB" id="A0A5B0P0E3"/>
<dbReference type="EMBL" id="VSWC01000079">
    <property type="protein sequence ID" value="KAA1094643.1"/>
    <property type="molecule type" value="Genomic_DNA"/>
</dbReference>
<accession>A0A5B0P0E3</accession>
<feature type="region of interest" description="Disordered" evidence="1">
    <location>
        <begin position="48"/>
        <end position="132"/>
    </location>
</feature>
<dbReference type="Proteomes" id="UP000325313">
    <property type="component" value="Unassembled WGS sequence"/>
</dbReference>
<organism evidence="2 4">
    <name type="scientific">Puccinia graminis f. sp. tritici</name>
    <dbReference type="NCBI Taxonomy" id="56615"/>
    <lineage>
        <taxon>Eukaryota</taxon>
        <taxon>Fungi</taxon>
        <taxon>Dikarya</taxon>
        <taxon>Basidiomycota</taxon>
        <taxon>Pucciniomycotina</taxon>
        <taxon>Pucciniomycetes</taxon>
        <taxon>Pucciniales</taxon>
        <taxon>Pucciniaceae</taxon>
        <taxon>Puccinia</taxon>
    </lineage>
</organism>
<evidence type="ECO:0000313" key="3">
    <source>
        <dbReference type="EMBL" id="KAA1128943.1"/>
    </source>
</evidence>